<organism evidence="1 2">
    <name type="scientific">Candidatus Methylumidiphilus alinenensis</name>
    <dbReference type="NCBI Taxonomy" id="2202197"/>
    <lineage>
        <taxon>Bacteria</taxon>
        <taxon>Pseudomonadati</taxon>
        <taxon>Pseudomonadota</taxon>
        <taxon>Gammaproteobacteria</taxon>
        <taxon>Methylococcales</taxon>
        <taxon>Candidatus Methylumidiphilus</taxon>
    </lineage>
</organism>
<evidence type="ECO:0000313" key="1">
    <source>
        <dbReference type="EMBL" id="PZN81127.1"/>
    </source>
</evidence>
<dbReference type="Proteomes" id="UP000249396">
    <property type="component" value="Unassembled WGS sequence"/>
</dbReference>
<sequence>MTAPNPSLLDRLGHWAKSDSDKRFDADFHLKYLARSSHEHTELVRREVSLLETQGRRNEERFLALEKTGAEIAGLRGDLESYERILTPTQPRLHGWYGLLASLQSGFRRSMPE</sequence>
<proteinExistence type="predicted"/>
<protein>
    <submittedName>
        <fullName evidence="1">Uncharacterized protein</fullName>
    </submittedName>
</protein>
<evidence type="ECO:0000313" key="2">
    <source>
        <dbReference type="Proteomes" id="UP000249396"/>
    </source>
</evidence>
<dbReference type="AlphaFoldDB" id="A0A2W4TEG0"/>
<reference evidence="1 2" key="1">
    <citation type="journal article" date="2018" name="Aquat. Microb. Ecol.">
        <title>Gammaproteobacterial methanotrophs dominate.</title>
        <authorList>
            <person name="Rissanen A.J."/>
            <person name="Saarenheimo J."/>
            <person name="Tiirola M."/>
            <person name="Peura S."/>
            <person name="Aalto S.L."/>
            <person name="Karvinen A."/>
            <person name="Nykanen H."/>
        </authorList>
    </citation>
    <scope>NUCLEOTIDE SEQUENCE [LARGE SCALE GENOMIC DNA]</scope>
    <source>
        <strain evidence="1">AMbin10</strain>
    </source>
</reference>
<name>A0A2W4TEG0_9GAMM</name>
<accession>A0A2W4TEG0</accession>
<gene>
    <name evidence="1" type="ORF">DM484_08830</name>
</gene>
<dbReference type="EMBL" id="QJPH01000275">
    <property type="protein sequence ID" value="PZN81127.1"/>
    <property type="molecule type" value="Genomic_DNA"/>
</dbReference>
<comment type="caution">
    <text evidence="1">The sequence shown here is derived from an EMBL/GenBank/DDBJ whole genome shotgun (WGS) entry which is preliminary data.</text>
</comment>